<dbReference type="GeneID" id="14872901"/>
<evidence type="ECO:0000313" key="2">
    <source>
        <dbReference type="EMBL" id="EGG21724.1"/>
    </source>
</evidence>
<name>F4PTQ4_CACFS</name>
<reference evidence="3" key="1">
    <citation type="journal article" date="2011" name="Genome Res.">
        <title>Phylogeny-wide analysis of social amoeba genomes highlights ancient origins for complex intercellular communication.</title>
        <authorList>
            <person name="Heidel A.J."/>
            <person name="Lawal H.M."/>
            <person name="Felder M."/>
            <person name="Schilde C."/>
            <person name="Helps N.R."/>
            <person name="Tunggal B."/>
            <person name="Rivero F."/>
            <person name="John U."/>
            <person name="Schleicher M."/>
            <person name="Eichinger L."/>
            <person name="Platzer M."/>
            <person name="Noegel A.A."/>
            <person name="Schaap P."/>
            <person name="Gloeckner G."/>
        </authorList>
    </citation>
    <scope>NUCLEOTIDE SEQUENCE [LARGE SCALE GENOMIC DNA]</scope>
    <source>
        <strain evidence="3">SH3</strain>
    </source>
</reference>
<dbReference type="KEGG" id="dfa:DFA_01610"/>
<dbReference type="Proteomes" id="UP000007797">
    <property type="component" value="Unassembled WGS sequence"/>
</dbReference>
<organism evidence="2 3">
    <name type="scientific">Cavenderia fasciculata</name>
    <name type="common">Slime mold</name>
    <name type="synonym">Dictyostelium fasciculatum</name>
    <dbReference type="NCBI Taxonomy" id="261658"/>
    <lineage>
        <taxon>Eukaryota</taxon>
        <taxon>Amoebozoa</taxon>
        <taxon>Evosea</taxon>
        <taxon>Eumycetozoa</taxon>
        <taxon>Dictyostelia</taxon>
        <taxon>Acytosteliales</taxon>
        <taxon>Cavenderiaceae</taxon>
        <taxon>Cavenderia</taxon>
    </lineage>
</organism>
<accession>F4PTQ4</accession>
<dbReference type="RefSeq" id="XP_004359574.1">
    <property type="nucleotide sequence ID" value="XM_004359517.1"/>
</dbReference>
<keyword evidence="3" id="KW-1185">Reference proteome</keyword>
<dbReference type="AlphaFoldDB" id="F4PTQ4"/>
<evidence type="ECO:0000313" key="3">
    <source>
        <dbReference type="Proteomes" id="UP000007797"/>
    </source>
</evidence>
<gene>
    <name evidence="2" type="ORF">DFA_01610</name>
</gene>
<evidence type="ECO:0000256" key="1">
    <source>
        <dbReference type="SAM" id="MobiDB-lite"/>
    </source>
</evidence>
<dbReference type="EMBL" id="GL883010">
    <property type="protein sequence ID" value="EGG21724.1"/>
    <property type="molecule type" value="Genomic_DNA"/>
</dbReference>
<sequence length="224" mass="24968">MAIDQTGWNWEDNSYEVDDDSKSHFYQCDLISFSKLKREEKKEAFEKNQLDYAYRGASSDLVHFNDNFKGYCHVCRNEKQDTKDTRTTGVCRCCKLFLHTKCALKHHNPHLVFKQYQPGGSSICSSSAVSAPLPCTYMPTSYGGPYDTPYPLASDIHQLPSLSSTLQSKITLPSLSMSLHTPSTVPSGMYLSGMIHHGPNQNMARGGGGGPSNSEPRFPHTIIH</sequence>
<protein>
    <submittedName>
        <fullName evidence="2">Uncharacterized protein</fullName>
    </submittedName>
</protein>
<proteinExistence type="predicted"/>
<feature type="region of interest" description="Disordered" evidence="1">
    <location>
        <begin position="202"/>
        <end position="224"/>
    </location>
</feature>